<protein>
    <submittedName>
        <fullName evidence="1">Uncharacterized protein</fullName>
    </submittedName>
</protein>
<evidence type="ECO:0000313" key="2">
    <source>
        <dbReference type="Proteomes" id="UP000006690"/>
    </source>
</evidence>
<dbReference type="AlphaFoldDB" id="A0A0H3L349"/>
<dbReference type="Proteomes" id="UP000006690">
    <property type="component" value="Chromosome"/>
</dbReference>
<proteinExistence type="predicted"/>
<organism evidence="1 2">
    <name type="scientific">Pantoea ananatis (strain AJ13355)</name>
    <dbReference type="NCBI Taxonomy" id="932677"/>
    <lineage>
        <taxon>Bacteria</taxon>
        <taxon>Pseudomonadati</taxon>
        <taxon>Pseudomonadota</taxon>
        <taxon>Gammaproteobacteria</taxon>
        <taxon>Enterobacterales</taxon>
        <taxon>Erwiniaceae</taxon>
        <taxon>Pantoea</taxon>
    </lineage>
</organism>
<sequence>MSPVGQGVAECKKPRNSCGAFNSCVQTLTVCVTTTLLSNDADVFTVVRTFNFEFYFAVCSSKQGVVTTTTNVATCVEFGATLTNDDATCQNRFATETFYAQTFCIGVTTISSRTTSLFMCHLSDLLLRRDTSDFHISEPLAMASLLTVVLTTTKLNDLNFLATTMSNNFCLDHTA</sequence>
<dbReference type="eggNOG" id="ENOG502ZH8X">
    <property type="taxonomic scope" value="Bacteria"/>
</dbReference>
<gene>
    <name evidence="1" type="ordered locus">PAJ_3590</name>
</gene>
<dbReference type="EMBL" id="AP012032">
    <property type="protein sequence ID" value="BAK13669.1"/>
    <property type="molecule type" value="Genomic_DNA"/>
</dbReference>
<dbReference type="AntiFam" id="ANF00191">
    <property type="entry name" value="Shadow ORF (opposite rplU)"/>
</dbReference>
<reference evidence="2" key="1">
    <citation type="journal article" date="2012" name="Appl. Microbiol. Biotechnol.">
        <title>The complete genome sequence of Pantoea ananatis AJ13355, an organism with great biotechnological potential.</title>
        <authorList>
            <person name="Hara Y."/>
            <person name="Kadotani N."/>
            <person name="Izui H."/>
            <person name="Katashkina J.I."/>
            <person name="Kuvaeva T.M."/>
            <person name="Andreeva I.G."/>
            <person name="Golubeva L.I."/>
            <person name="Malko D.B."/>
            <person name="Makeev V.J."/>
            <person name="Mashko S.V."/>
            <person name="Kozlov Y.I."/>
        </authorList>
    </citation>
    <scope>NUCLEOTIDE SEQUENCE [LARGE SCALE GENOMIC DNA]</scope>
    <source>
        <strain evidence="2">AJ13355</strain>
    </source>
</reference>
<dbReference type="HOGENOM" id="CLU_1531097_0_0_6"/>
<accession>A0A0H3L349</accession>
<name>A0A0H3L349_PANAA</name>
<dbReference type="KEGG" id="paj:PAJ_3590"/>
<evidence type="ECO:0000313" key="1">
    <source>
        <dbReference type="EMBL" id="BAK13669.1"/>
    </source>
</evidence>